<dbReference type="PIRSF" id="PIRSF000779">
    <property type="entry name" value="RNA_pol_Rpb8"/>
    <property type="match status" value="1"/>
</dbReference>
<keyword evidence="3 4" id="KW-0539">Nucleus</keyword>
<dbReference type="Gene3D" id="2.40.50.140">
    <property type="entry name" value="Nucleic acid-binding proteins"/>
    <property type="match status" value="1"/>
</dbReference>
<evidence type="ECO:0000256" key="4">
    <source>
        <dbReference type="PIRNR" id="PIRNR000779"/>
    </source>
</evidence>
<gene>
    <name evidence="5" type="ORF">BJ878DRAFT_533396</name>
</gene>
<dbReference type="InterPro" id="IPR012340">
    <property type="entry name" value="NA-bd_OB-fold"/>
</dbReference>
<protein>
    <recommendedName>
        <fullName evidence="4">DNA-directed RNA polymerases I, II, and III subunit RPABC3</fullName>
    </recommendedName>
</protein>
<evidence type="ECO:0000256" key="1">
    <source>
        <dbReference type="ARBA" id="ARBA00004123"/>
    </source>
</evidence>
<evidence type="ECO:0000313" key="5">
    <source>
        <dbReference type="EMBL" id="KAG9246216.1"/>
    </source>
</evidence>
<comment type="subcellular location">
    <subcellularLocation>
        <location evidence="1">Nucleus</location>
    </subcellularLocation>
</comment>
<comment type="function">
    <text evidence="4">DNA-dependent RNA polymerase catalyzes the transcription of DNA into RNA using the four ribonucleoside triphosphates as substrates. Common component of RNA polymerases I, II and III which synthesize ribosomal RNA precursors, mRNA precursors and many functional non-coding RNAs, and small RNAs, such as 5S rRNA and tRNAs, respectively.</text>
</comment>
<name>A0A9P7Z6L0_9HELO</name>
<evidence type="ECO:0000256" key="2">
    <source>
        <dbReference type="ARBA" id="ARBA00008912"/>
    </source>
</evidence>
<dbReference type="GO" id="GO:0005666">
    <property type="term" value="C:RNA polymerase III complex"/>
    <property type="evidence" value="ECO:0007669"/>
    <property type="project" value="TreeGrafter"/>
</dbReference>
<dbReference type="AlphaFoldDB" id="A0A9P7Z6L0"/>
<dbReference type="GO" id="GO:0003899">
    <property type="term" value="F:DNA-directed RNA polymerase activity"/>
    <property type="evidence" value="ECO:0007669"/>
    <property type="project" value="UniProtKB-UniRule"/>
</dbReference>
<dbReference type="InterPro" id="IPR005570">
    <property type="entry name" value="RPABC3"/>
</dbReference>
<dbReference type="SUPFAM" id="SSF50249">
    <property type="entry name" value="Nucleic acid-binding proteins"/>
    <property type="match status" value="1"/>
</dbReference>
<evidence type="ECO:0000256" key="3">
    <source>
        <dbReference type="ARBA" id="ARBA00023242"/>
    </source>
</evidence>
<keyword evidence="6" id="KW-1185">Reference proteome</keyword>
<dbReference type="SMART" id="SM00658">
    <property type="entry name" value="RPOL8c"/>
    <property type="match status" value="1"/>
</dbReference>
<comment type="caution">
    <text evidence="5">The sequence shown here is derived from an EMBL/GenBank/DDBJ whole genome shotgun (WGS) entry which is preliminary data.</text>
</comment>
<reference evidence="5" key="1">
    <citation type="journal article" date="2021" name="IMA Fungus">
        <title>Genomic characterization of three marine fungi, including Emericellopsis atlantica sp. nov. with signatures of a generalist lifestyle and marine biomass degradation.</title>
        <authorList>
            <person name="Hagestad O.C."/>
            <person name="Hou L."/>
            <person name="Andersen J.H."/>
            <person name="Hansen E.H."/>
            <person name="Altermark B."/>
            <person name="Li C."/>
            <person name="Kuhnert E."/>
            <person name="Cox R.J."/>
            <person name="Crous P.W."/>
            <person name="Spatafora J.W."/>
            <person name="Lail K."/>
            <person name="Amirebrahimi M."/>
            <person name="Lipzen A."/>
            <person name="Pangilinan J."/>
            <person name="Andreopoulos W."/>
            <person name="Hayes R.D."/>
            <person name="Ng V."/>
            <person name="Grigoriev I.V."/>
            <person name="Jackson S.A."/>
            <person name="Sutton T.D.S."/>
            <person name="Dobson A.D.W."/>
            <person name="Rama T."/>
        </authorList>
    </citation>
    <scope>NUCLEOTIDE SEQUENCE</scope>
    <source>
        <strain evidence="5">TRa3180A</strain>
    </source>
</reference>
<dbReference type="EMBL" id="MU253813">
    <property type="protein sequence ID" value="KAG9246216.1"/>
    <property type="molecule type" value="Genomic_DNA"/>
</dbReference>
<dbReference type="Pfam" id="PF03870">
    <property type="entry name" value="RNA_pol_Rpb8"/>
    <property type="match status" value="1"/>
</dbReference>
<dbReference type="PANTHER" id="PTHR10917">
    <property type="entry name" value="DNA-DIRECTED RNA POLYMERASES I, II, AND III SUBUNIT RPABC3"/>
    <property type="match status" value="1"/>
</dbReference>
<sequence>MTSQDATLFEDTFTIDTINAEKYDRVSRLTMVSEDASTAMSLDVNTELYPCLRGEKLQILLATSLSLDGSKDEKGWRDVAKVGSDSEPTLADMYDYVCHGKLYKFEEAEDNNLKAFVSFGGLLMCLEGGYKKLTPLRVEYLYLLIKK</sequence>
<evidence type="ECO:0000313" key="6">
    <source>
        <dbReference type="Proteomes" id="UP000887226"/>
    </source>
</evidence>
<dbReference type="GO" id="GO:0006351">
    <property type="term" value="P:DNA-templated transcription"/>
    <property type="evidence" value="ECO:0007669"/>
    <property type="project" value="UniProtKB-UniRule"/>
</dbReference>
<dbReference type="FunFam" id="2.40.50.140:FF:000191">
    <property type="entry name" value="DNA-directed RNA polymerases I, II, and III subunit RPABC3"/>
    <property type="match status" value="1"/>
</dbReference>
<comment type="similarity">
    <text evidence="2 4">Belongs to the eukaryotic RPB8 RNA polymerase subunit family.</text>
</comment>
<accession>A0A9P7Z6L0</accession>
<dbReference type="GO" id="GO:0005736">
    <property type="term" value="C:RNA polymerase I complex"/>
    <property type="evidence" value="ECO:0007669"/>
    <property type="project" value="TreeGrafter"/>
</dbReference>
<dbReference type="GO" id="GO:0005665">
    <property type="term" value="C:RNA polymerase II, core complex"/>
    <property type="evidence" value="ECO:0007669"/>
    <property type="project" value="UniProtKB-UniRule"/>
</dbReference>
<dbReference type="Proteomes" id="UP000887226">
    <property type="component" value="Unassembled WGS sequence"/>
</dbReference>
<dbReference type="PANTHER" id="PTHR10917:SF0">
    <property type="entry name" value="DNA-DIRECTED RNA POLYMERASES I, II, AND III SUBUNIT RPABC3"/>
    <property type="match status" value="1"/>
</dbReference>
<proteinExistence type="inferred from homology"/>
<organism evidence="5 6">
    <name type="scientific">Calycina marina</name>
    <dbReference type="NCBI Taxonomy" id="1763456"/>
    <lineage>
        <taxon>Eukaryota</taxon>
        <taxon>Fungi</taxon>
        <taxon>Dikarya</taxon>
        <taxon>Ascomycota</taxon>
        <taxon>Pezizomycotina</taxon>
        <taxon>Leotiomycetes</taxon>
        <taxon>Helotiales</taxon>
        <taxon>Pezizellaceae</taxon>
        <taxon>Calycina</taxon>
    </lineage>
</organism>
<dbReference type="OrthoDB" id="20018at2759"/>